<gene>
    <name evidence="4" type="ORF">GOB87_01790</name>
</gene>
<keyword evidence="1 2" id="KW-0732">Signal</keyword>
<dbReference type="PANTHER" id="PTHR15462">
    <property type="entry name" value="SERINE PROTEASE"/>
    <property type="match status" value="1"/>
</dbReference>
<dbReference type="InterPro" id="IPR001254">
    <property type="entry name" value="Trypsin_dom"/>
</dbReference>
<dbReference type="Pfam" id="PF00089">
    <property type="entry name" value="Trypsin"/>
    <property type="match status" value="1"/>
</dbReference>
<organism evidence="4 5">
    <name type="scientific">Acetobacter estunensis</name>
    <dbReference type="NCBI Taxonomy" id="104097"/>
    <lineage>
        <taxon>Bacteria</taxon>
        <taxon>Pseudomonadati</taxon>
        <taxon>Pseudomonadota</taxon>
        <taxon>Alphaproteobacteria</taxon>
        <taxon>Acetobacterales</taxon>
        <taxon>Acetobacteraceae</taxon>
        <taxon>Acetobacter</taxon>
    </lineage>
</organism>
<sequence>MTQWAKRLSFIGLALTVMLVTETSATAQVVPLRPGIGQNDARQSVDMFQLPWSAIGRVQTELGGRCTGFLIAPNVVETAAHCLFIARTGYFIQPHDVHFLRAYDRGHYAAHARTVRFLVPPEYDPRREAATAAFDRATLFLEAPVGTRAETLPVAQNLPTPGSAVVLGGYEQDFSEVVRSDLNCQILGINRTTSGHVLIDHDCDATRGSSGAPLLGQQNGAWTVFGVQALANYGRGGAAVPLIDTGPIPP</sequence>
<protein>
    <submittedName>
        <fullName evidence="4">Trypsin-like serine protease</fullName>
    </submittedName>
</protein>
<keyword evidence="5" id="KW-1185">Reference proteome</keyword>
<evidence type="ECO:0000256" key="1">
    <source>
        <dbReference type="ARBA" id="ARBA00022729"/>
    </source>
</evidence>
<dbReference type="InterPro" id="IPR043504">
    <property type="entry name" value="Peptidase_S1_PA_chymotrypsin"/>
</dbReference>
<accession>A0A967BAD5</accession>
<reference evidence="4" key="1">
    <citation type="submission" date="2019-11" db="EMBL/GenBank/DDBJ databases">
        <title>Description of new Acetobacter species.</title>
        <authorList>
            <person name="Cleenwerck I."/>
            <person name="Sombolestani A.S."/>
        </authorList>
    </citation>
    <scope>NUCLEOTIDE SEQUENCE</scope>
    <source>
        <strain evidence="4">LMG 1626</strain>
    </source>
</reference>
<dbReference type="PROSITE" id="PS50240">
    <property type="entry name" value="TRYPSIN_DOM"/>
    <property type="match status" value="1"/>
</dbReference>
<dbReference type="EMBL" id="WOTH01000002">
    <property type="protein sequence ID" value="NHO52697.1"/>
    <property type="molecule type" value="Genomic_DNA"/>
</dbReference>
<dbReference type="AlphaFoldDB" id="A0A967BAD5"/>
<proteinExistence type="predicted"/>
<evidence type="ECO:0000313" key="4">
    <source>
        <dbReference type="EMBL" id="NHO52697.1"/>
    </source>
</evidence>
<feature type="domain" description="Peptidase S1" evidence="3">
    <location>
        <begin position="35"/>
        <end position="250"/>
    </location>
</feature>
<comment type="caution">
    <text evidence="4">The sequence shown here is derived from an EMBL/GenBank/DDBJ whole genome shotgun (WGS) entry which is preliminary data.</text>
</comment>
<evidence type="ECO:0000313" key="5">
    <source>
        <dbReference type="Proteomes" id="UP000597459"/>
    </source>
</evidence>
<dbReference type="GO" id="GO:0006508">
    <property type="term" value="P:proteolysis"/>
    <property type="evidence" value="ECO:0007669"/>
    <property type="project" value="UniProtKB-KW"/>
</dbReference>
<dbReference type="Proteomes" id="UP000597459">
    <property type="component" value="Unassembled WGS sequence"/>
</dbReference>
<keyword evidence="4" id="KW-0645">Protease</keyword>
<feature type="chain" id="PRO_5037768547" evidence="2">
    <location>
        <begin position="28"/>
        <end position="250"/>
    </location>
</feature>
<evidence type="ECO:0000256" key="2">
    <source>
        <dbReference type="SAM" id="SignalP"/>
    </source>
</evidence>
<dbReference type="InterPro" id="IPR009003">
    <property type="entry name" value="Peptidase_S1_PA"/>
</dbReference>
<dbReference type="SUPFAM" id="SSF50494">
    <property type="entry name" value="Trypsin-like serine proteases"/>
    <property type="match status" value="1"/>
</dbReference>
<keyword evidence="4" id="KW-0378">Hydrolase</keyword>
<dbReference type="InterPro" id="IPR050966">
    <property type="entry name" value="Glutamyl_endopeptidase"/>
</dbReference>
<dbReference type="GO" id="GO:0004252">
    <property type="term" value="F:serine-type endopeptidase activity"/>
    <property type="evidence" value="ECO:0007669"/>
    <property type="project" value="InterPro"/>
</dbReference>
<evidence type="ECO:0000259" key="3">
    <source>
        <dbReference type="PROSITE" id="PS50240"/>
    </source>
</evidence>
<dbReference type="PANTHER" id="PTHR15462:SF8">
    <property type="entry name" value="SERINE PROTEASE"/>
    <property type="match status" value="1"/>
</dbReference>
<feature type="signal peptide" evidence="2">
    <location>
        <begin position="1"/>
        <end position="27"/>
    </location>
</feature>
<name>A0A967BAD5_9PROT</name>
<dbReference type="Gene3D" id="2.40.10.10">
    <property type="entry name" value="Trypsin-like serine proteases"/>
    <property type="match status" value="2"/>
</dbReference>